<evidence type="ECO:0000256" key="1">
    <source>
        <dbReference type="ARBA" id="ARBA00022679"/>
    </source>
</evidence>
<protein>
    <submittedName>
        <fullName evidence="4">3-deoxy-7-phosphoheptulonate synthase</fullName>
    </submittedName>
</protein>
<feature type="domain" description="Prephenate dehydratase" evidence="2">
    <location>
        <begin position="364"/>
        <end position="544"/>
    </location>
</feature>
<dbReference type="Gene3D" id="3.20.20.70">
    <property type="entry name" value="Aldolase class I"/>
    <property type="match status" value="1"/>
</dbReference>
<reference evidence="4 5" key="1">
    <citation type="submission" date="2017-03" db="EMBL/GenBank/DDBJ databases">
        <title>Draft Genome sequence of Marispirochaeta sp. strain JC444.</title>
        <authorList>
            <person name="Shivani Y."/>
            <person name="Subhash Y."/>
            <person name="Sasikala C."/>
            <person name="Ramana C."/>
        </authorList>
    </citation>
    <scope>NUCLEOTIDE SEQUENCE [LARGE SCALE GENOMIC DNA]</scope>
    <source>
        <strain evidence="4 5">JC444</strain>
    </source>
</reference>
<dbReference type="CDD" id="cd13631">
    <property type="entry name" value="PBP2_Ct-PDT_like"/>
    <property type="match status" value="1"/>
</dbReference>
<keyword evidence="1" id="KW-0808">Transferase</keyword>
<evidence type="ECO:0000313" key="4">
    <source>
        <dbReference type="EMBL" id="ORC34936.1"/>
    </source>
</evidence>
<dbReference type="SUPFAM" id="SSF51569">
    <property type="entry name" value="Aldolase"/>
    <property type="match status" value="1"/>
</dbReference>
<dbReference type="Gene3D" id="3.30.70.1140">
    <property type="entry name" value="Phospho-2-dehydro-3-deoxyheptonate aldolase, domain 1"/>
    <property type="match status" value="1"/>
</dbReference>
<dbReference type="NCBIfam" id="NF009239">
    <property type="entry name" value="PRK12595.1"/>
    <property type="match status" value="1"/>
</dbReference>
<dbReference type="InterPro" id="IPR006268">
    <property type="entry name" value="DAHP_syn_2"/>
</dbReference>
<dbReference type="AlphaFoldDB" id="A0A1Y1RXA1"/>
<accession>A0A1Y1RXA1</accession>
<dbReference type="SUPFAM" id="SSF53850">
    <property type="entry name" value="Periplasmic binding protein-like II"/>
    <property type="match status" value="1"/>
</dbReference>
<dbReference type="STRING" id="1963862.B4O97_11405"/>
<dbReference type="NCBIfam" id="TIGR01361">
    <property type="entry name" value="DAHP_synth_Bsub"/>
    <property type="match status" value="1"/>
</dbReference>
<dbReference type="Pfam" id="PF18152">
    <property type="entry name" value="DAHP_snth_FXD"/>
    <property type="match status" value="1"/>
</dbReference>
<dbReference type="InterPro" id="IPR002912">
    <property type="entry name" value="ACT_dom"/>
</dbReference>
<dbReference type="Pfam" id="PF00793">
    <property type="entry name" value="DAHP_synth_1"/>
    <property type="match status" value="1"/>
</dbReference>
<dbReference type="SUPFAM" id="SSF55021">
    <property type="entry name" value="ACT-like"/>
    <property type="match status" value="1"/>
</dbReference>
<dbReference type="NCBIfam" id="NF008865">
    <property type="entry name" value="PRK11898.1"/>
    <property type="match status" value="1"/>
</dbReference>
<dbReference type="Pfam" id="PF00800">
    <property type="entry name" value="PDT"/>
    <property type="match status" value="1"/>
</dbReference>
<dbReference type="GO" id="GO:0009094">
    <property type="term" value="P:L-phenylalanine biosynthetic process"/>
    <property type="evidence" value="ECO:0007669"/>
    <property type="project" value="UniProtKB-UniPathway"/>
</dbReference>
<dbReference type="InterPro" id="IPR041071">
    <property type="entry name" value="DAHP_snth_FXD"/>
</dbReference>
<dbReference type="InterPro" id="IPR001086">
    <property type="entry name" value="Preph_deHydtase"/>
</dbReference>
<gene>
    <name evidence="4" type="ORF">B4O97_11405</name>
</gene>
<dbReference type="GO" id="GO:0016740">
    <property type="term" value="F:transferase activity"/>
    <property type="evidence" value="ECO:0007669"/>
    <property type="project" value="UniProtKB-KW"/>
</dbReference>
<dbReference type="PROSITE" id="PS51171">
    <property type="entry name" value="PREPHENATE_DEHYDR_3"/>
    <property type="match status" value="1"/>
</dbReference>
<evidence type="ECO:0000259" key="2">
    <source>
        <dbReference type="PROSITE" id="PS51171"/>
    </source>
</evidence>
<dbReference type="EMBL" id="MWQY01000011">
    <property type="protein sequence ID" value="ORC34936.1"/>
    <property type="molecule type" value="Genomic_DNA"/>
</dbReference>
<evidence type="ECO:0000313" key="5">
    <source>
        <dbReference type="Proteomes" id="UP000192343"/>
    </source>
</evidence>
<dbReference type="InterPro" id="IPR052899">
    <property type="entry name" value="Class-I_DAHP_synthase"/>
</dbReference>
<dbReference type="PANTHER" id="PTHR43018">
    <property type="entry name" value="PHOSPHO-2-DEHYDRO-3-DEOXYHEPTONATE ALDOLASE"/>
    <property type="match status" value="1"/>
</dbReference>
<dbReference type="GO" id="GO:0016832">
    <property type="term" value="F:aldehyde-lyase activity"/>
    <property type="evidence" value="ECO:0007669"/>
    <property type="project" value="InterPro"/>
</dbReference>
<comment type="caution">
    <text evidence="4">The sequence shown here is derived from an EMBL/GenBank/DDBJ whole genome shotgun (WGS) entry which is preliminary data.</text>
</comment>
<dbReference type="Proteomes" id="UP000192343">
    <property type="component" value="Unassembled WGS sequence"/>
</dbReference>
<feature type="domain" description="ACT" evidence="3">
    <location>
        <begin position="557"/>
        <end position="634"/>
    </location>
</feature>
<dbReference type="UniPathway" id="UPA00121">
    <property type="reaction ID" value="UER00345"/>
</dbReference>
<dbReference type="CDD" id="cd04905">
    <property type="entry name" value="ACT_CM-PDT"/>
    <property type="match status" value="1"/>
</dbReference>
<keyword evidence="5" id="KW-1185">Reference proteome</keyword>
<dbReference type="GO" id="GO:0004664">
    <property type="term" value="F:prephenate dehydratase activity"/>
    <property type="evidence" value="ECO:0007669"/>
    <property type="project" value="InterPro"/>
</dbReference>
<sequence length="635" mass="69329">MVIVLNKSISTADKENIRSFLTRKGFTVREIVGEEETIFGAVGLVQIDRREVELLSGVDQVIPITKPYKLASREFKKEDSLVSVGPVKIGPLRLAVIAGPCAIESRDQIMESARIVRDSGGVMLRGGAFKPRTSPYAFQGLGEEGARYLKEAGEKYGLPVVTEIVATEHADMLADIVDVLQIGARNMQNFELLKRVGSMNKPIILKRGMAATIEEWLMAAEYLMAHGAENVILCERGIRTFETYTRNTLDLSAIPVIKKLSHLPVIVDPSHATGIREKVIPMGLAAVAAGADGLVVEVHPDPEKALSDGPQSLLPEQFEKMMRDIEAMAPVVGRELERPVRRGPVILSRDTAVPASSAAEGPVPVGFQGEHGAYSEKALSLYFSNIDAKSVPLNSFRKVFDAVLQGEVRYGVVPMENSLAGSIHENYDLFLQYPDIKILGERRVRIRHTLIGRPGAGLKDIRKVYSHPQGLAQCARFLDETLPEAERVPYYDTAGSVGFIAGQPDNSLAAIASEEAAAVNGMVVLKEGIETNPSNYTRFFIIGSTDEPLEADANTASLVFAVPDKSGALFSCLKVLADRGINMKKLESRPILGKPWEYMFYLDVELPGKMPAFDEAVEALKGVSENLRVLGVYRS</sequence>
<dbReference type="OrthoDB" id="9780456at2"/>
<dbReference type="RefSeq" id="WP_083050942.1">
    <property type="nucleotide sequence ID" value="NZ_MWQY01000011.1"/>
</dbReference>
<proteinExistence type="predicted"/>
<dbReference type="Gene3D" id="3.30.70.260">
    <property type="match status" value="1"/>
</dbReference>
<name>A0A1Y1RXA1_9SPIO</name>
<organism evidence="4 5">
    <name type="scientific">Marispirochaeta aestuarii</name>
    <dbReference type="NCBI Taxonomy" id="1963862"/>
    <lineage>
        <taxon>Bacteria</taxon>
        <taxon>Pseudomonadati</taxon>
        <taxon>Spirochaetota</taxon>
        <taxon>Spirochaetia</taxon>
        <taxon>Spirochaetales</taxon>
        <taxon>Spirochaetaceae</taxon>
        <taxon>Marispirochaeta</taxon>
    </lineage>
</organism>
<dbReference type="Gene3D" id="3.40.190.10">
    <property type="entry name" value="Periplasmic binding protein-like II"/>
    <property type="match status" value="2"/>
</dbReference>
<dbReference type="InterPro" id="IPR045865">
    <property type="entry name" value="ACT-like_dom_sf"/>
</dbReference>
<dbReference type="NCBIfam" id="NF006421">
    <property type="entry name" value="PRK08673.1"/>
    <property type="match status" value="1"/>
</dbReference>
<dbReference type="PANTHER" id="PTHR43018:SF2">
    <property type="entry name" value="PHOSPHO-2-DEHYDRO-3-DEOXYHEPTONATE ALDOLASE"/>
    <property type="match status" value="1"/>
</dbReference>
<dbReference type="InterPro" id="IPR013785">
    <property type="entry name" value="Aldolase_TIM"/>
</dbReference>
<dbReference type="PROSITE" id="PS51671">
    <property type="entry name" value="ACT"/>
    <property type="match status" value="1"/>
</dbReference>
<evidence type="ECO:0000259" key="3">
    <source>
        <dbReference type="PROSITE" id="PS51671"/>
    </source>
</evidence>
<dbReference type="InterPro" id="IPR006218">
    <property type="entry name" value="DAHP1/KDSA"/>
</dbReference>